<sequence>MHNLQVSRQTFDDVMMPVYAPHSMLITKGKGSYLFDSENNRYIDFTSGIAVNCLGHNHKQVRSIIKKQSKKLIHVSNLFANDKTLTLALKLTQKTDFSKIFFVNSGAEANEAALKLARRYAFEVYGPQKDEIISFDHSFHGRTFFSVCVGGQDKYSDGFGPKPASITHLPFNDIEAFKSQISDKTCAVIVEPLQGEGGIIPATDEFLEQVRALCSKHNALLIFDEVQTGIGRTGKLFAYMHSSVKPDILTTAKGIAAGLPLGAVLTTDEIGVHFSKGSHGSTFGGSPLSCAVGSYIIDTISNPVFLHKVEKKHKFFVKYLKAIAKNTGVIDDIRGKGLLLGVDLKEKYQPYASAIVQQCAKEGLFILIAGHHTLRIAPPLNIKKSVICEGLGILEHVLANIDSLIEK</sequence>
<dbReference type="GO" id="GO:0030170">
    <property type="term" value="F:pyridoxal phosphate binding"/>
    <property type="evidence" value="ECO:0007669"/>
    <property type="project" value="InterPro"/>
</dbReference>
<protein>
    <recommendedName>
        <fullName evidence="4">Acetylornithine aminotransferase</fullName>
        <shortName evidence="4">ACOAT</shortName>
        <ecNumber evidence="4">2.6.1.11</ecNumber>
    </recommendedName>
</protein>
<feature type="modified residue" description="N6-(pyridoxal phosphate)lysine" evidence="4">
    <location>
        <position position="253"/>
    </location>
</feature>
<evidence type="ECO:0000256" key="2">
    <source>
        <dbReference type="ARBA" id="ARBA00022679"/>
    </source>
</evidence>
<comment type="subcellular location">
    <subcellularLocation>
        <location evidence="4">Cytoplasm</location>
    </subcellularLocation>
</comment>
<keyword evidence="2 4" id="KW-0808">Transferase</keyword>
<evidence type="ECO:0000313" key="6">
    <source>
        <dbReference type="Proteomes" id="UP000250086"/>
    </source>
</evidence>
<organism evidence="5 6">
    <name type="scientific">Anaerobiospirillum thomasii</name>
    <dbReference type="NCBI Taxonomy" id="179995"/>
    <lineage>
        <taxon>Bacteria</taxon>
        <taxon>Pseudomonadati</taxon>
        <taxon>Pseudomonadota</taxon>
        <taxon>Gammaproteobacteria</taxon>
        <taxon>Aeromonadales</taxon>
        <taxon>Succinivibrionaceae</taxon>
        <taxon>Anaerobiospirillum</taxon>
    </lineage>
</organism>
<dbReference type="NCBIfam" id="NF002325">
    <property type="entry name" value="PRK01278.1"/>
    <property type="match status" value="1"/>
</dbReference>
<comment type="miscellaneous">
    <text evidence="4">May also have succinyldiaminopimelate aminotransferase activity, thus carrying out the corresponding step in lysine biosynthesis.</text>
</comment>
<keyword evidence="4" id="KW-0963">Cytoplasm</keyword>
<dbReference type="InterPro" id="IPR049704">
    <property type="entry name" value="Aminotrans_3_PPA_site"/>
</dbReference>
<dbReference type="GO" id="GO:0042802">
    <property type="term" value="F:identical protein binding"/>
    <property type="evidence" value="ECO:0007669"/>
    <property type="project" value="TreeGrafter"/>
</dbReference>
<dbReference type="InterPro" id="IPR015422">
    <property type="entry name" value="PyrdxlP-dep_Trfase_small"/>
</dbReference>
<gene>
    <name evidence="5" type="primary">aruC</name>
    <name evidence="4" type="synonym">argD</name>
    <name evidence="5" type="ORF">NCTC13093_01157</name>
</gene>
<dbReference type="GO" id="GO:0006526">
    <property type="term" value="P:L-arginine biosynthetic process"/>
    <property type="evidence" value="ECO:0007669"/>
    <property type="project" value="UniProtKB-UniRule"/>
</dbReference>
<feature type="binding site" evidence="4">
    <location>
        <begin position="224"/>
        <end position="227"/>
    </location>
    <ligand>
        <name>pyridoxal 5'-phosphate</name>
        <dbReference type="ChEBI" id="CHEBI:597326"/>
    </ligand>
</feature>
<dbReference type="PANTHER" id="PTHR11986:SF113">
    <property type="entry name" value="SUCCINYLORNITHINE TRANSAMINASE"/>
    <property type="match status" value="1"/>
</dbReference>
<dbReference type="InterPro" id="IPR005814">
    <property type="entry name" value="Aminotrans_3"/>
</dbReference>
<dbReference type="PANTHER" id="PTHR11986">
    <property type="entry name" value="AMINOTRANSFERASE CLASS III"/>
    <property type="match status" value="1"/>
</dbReference>
<dbReference type="NCBIfam" id="NF003468">
    <property type="entry name" value="PRK05093.1"/>
    <property type="match status" value="1"/>
</dbReference>
<keyword evidence="6" id="KW-1185">Reference proteome</keyword>
<dbReference type="InterPro" id="IPR050103">
    <property type="entry name" value="Class-III_PLP-dep_AT"/>
</dbReference>
<feature type="binding site" evidence="4">
    <location>
        <position position="282"/>
    </location>
    <ligand>
        <name>pyridoxal 5'-phosphate</name>
        <dbReference type="ChEBI" id="CHEBI:597326"/>
    </ligand>
</feature>
<dbReference type="FunFam" id="3.40.640.10:FF:000004">
    <property type="entry name" value="Acetylornithine aminotransferase"/>
    <property type="match status" value="1"/>
</dbReference>
<evidence type="ECO:0000256" key="4">
    <source>
        <dbReference type="HAMAP-Rule" id="MF_01107"/>
    </source>
</evidence>
<dbReference type="NCBIfam" id="TIGR00707">
    <property type="entry name" value="argD"/>
    <property type="match status" value="1"/>
</dbReference>
<dbReference type="InterPro" id="IPR015421">
    <property type="entry name" value="PyrdxlP-dep_Trfase_major"/>
</dbReference>
<dbReference type="HAMAP" id="MF_01107">
    <property type="entry name" value="ArgD_aminotrans_3"/>
    <property type="match status" value="1"/>
</dbReference>
<dbReference type="EC" id="2.6.1.11" evidence="4"/>
<dbReference type="PIRSF" id="PIRSF000521">
    <property type="entry name" value="Transaminase_4ab_Lys_Orn"/>
    <property type="match status" value="1"/>
</dbReference>
<dbReference type="GO" id="GO:0005737">
    <property type="term" value="C:cytoplasm"/>
    <property type="evidence" value="ECO:0007669"/>
    <property type="project" value="UniProtKB-SubCell"/>
</dbReference>
<reference evidence="5 6" key="1">
    <citation type="submission" date="2018-06" db="EMBL/GenBank/DDBJ databases">
        <authorList>
            <consortium name="Pathogen Informatics"/>
            <person name="Doyle S."/>
        </authorList>
    </citation>
    <scope>NUCLEOTIDE SEQUENCE [LARGE SCALE GENOMIC DNA]</scope>
    <source>
        <strain evidence="5 6">NCTC13093</strain>
    </source>
</reference>
<dbReference type="AlphaFoldDB" id="A0A2X0WW78"/>
<dbReference type="Gene3D" id="3.40.640.10">
    <property type="entry name" value="Type I PLP-dependent aspartate aminotransferase-like (Major domain)"/>
    <property type="match status" value="1"/>
</dbReference>
<comment type="pathway">
    <text evidence="4">Amino-acid biosynthesis; L-arginine biosynthesis; N(2)-acetyl-L-ornithine from L-glutamate: step 4/4.</text>
</comment>
<dbReference type="PROSITE" id="PS00600">
    <property type="entry name" value="AA_TRANSFER_CLASS_3"/>
    <property type="match status" value="1"/>
</dbReference>
<proteinExistence type="inferred from homology"/>
<dbReference type="Pfam" id="PF00202">
    <property type="entry name" value="Aminotran_3"/>
    <property type="match status" value="1"/>
</dbReference>
<name>A0A2X0WW78_9GAMM</name>
<dbReference type="InterPro" id="IPR015424">
    <property type="entry name" value="PyrdxlP-dep_Trfase"/>
</dbReference>
<accession>A0A2X0WW78</accession>
<keyword evidence="4" id="KW-0055">Arginine biosynthesis</keyword>
<dbReference type="Proteomes" id="UP000250086">
    <property type="component" value="Unassembled WGS sequence"/>
</dbReference>
<feature type="binding site" evidence="4">
    <location>
        <position position="142"/>
    </location>
    <ligand>
        <name>N(2)-acetyl-L-ornithine</name>
        <dbReference type="ChEBI" id="CHEBI:57805"/>
    </ligand>
</feature>
<evidence type="ECO:0000256" key="1">
    <source>
        <dbReference type="ARBA" id="ARBA00022576"/>
    </source>
</evidence>
<dbReference type="Gene3D" id="3.90.1150.10">
    <property type="entry name" value="Aspartate Aminotransferase, domain 1"/>
    <property type="match status" value="1"/>
</dbReference>
<dbReference type="InterPro" id="IPR004636">
    <property type="entry name" value="AcOrn/SuccOrn_fam"/>
</dbReference>
<dbReference type="GO" id="GO:0003992">
    <property type="term" value="F:N2-acetyl-L-ornithine:2-oxoglutarate 5-aminotransferase activity"/>
    <property type="evidence" value="ECO:0007669"/>
    <property type="project" value="UniProtKB-UniRule"/>
</dbReference>
<feature type="binding site" evidence="4">
    <location>
        <position position="139"/>
    </location>
    <ligand>
        <name>pyridoxal 5'-phosphate</name>
        <dbReference type="ChEBI" id="CHEBI:597326"/>
    </ligand>
</feature>
<comment type="subunit">
    <text evidence="4">Homodimer.</text>
</comment>
<dbReference type="EMBL" id="UAPV01000001">
    <property type="protein sequence ID" value="SPT69771.1"/>
    <property type="molecule type" value="Genomic_DNA"/>
</dbReference>
<dbReference type="RefSeq" id="WP_113743914.1">
    <property type="nucleotide sequence ID" value="NZ_UAPV01000001.1"/>
</dbReference>
<feature type="binding site" evidence="4">
    <location>
        <begin position="106"/>
        <end position="107"/>
    </location>
    <ligand>
        <name>pyridoxal 5'-phosphate</name>
        <dbReference type="ChEBI" id="CHEBI:597326"/>
    </ligand>
</feature>
<evidence type="ECO:0000313" key="5">
    <source>
        <dbReference type="EMBL" id="SPT69771.1"/>
    </source>
</evidence>
<dbReference type="SUPFAM" id="SSF53383">
    <property type="entry name" value="PLP-dependent transferases"/>
    <property type="match status" value="1"/>
</dbReference>
<keyword evidence="4" id="KW-0028">Amino-acid biosynthesis</keyword>
<dbReference type="CDD" id="cd00610">
    <property type="entry name" value="OAT_like"/>
    <property type="match status" value="1"/>
</dbReference>
<evidence type="ECO:0000256" key="3">
    <source>
        <dbReference type="ARBA" id="ARBA00022898"/>
    </source>
</evidence>
<keyword evidence="3 4" id="KW-0663">Pyridoxal phosphate</keyword>
<keyword evidence="1 4" id="KW-0032">Aminotransferase</keyword>
<comment type="catalytic activity">
    <reaction evidence="4">
        <text>N(2)-acetyl-L-ornithine + 2-oxoglutarate = N-acetyl-L-glutamate 5-semialdehyde + L-glutamate</text>
        <dbReference type="Rhea" id="RHEA:18049"/>
        <dbReference type="ChEBI" id="CHEBI:16810"/>
        <dbReference type="ChEBI" id="CHEBI:29123"/>
        <dbReference type="ChEBI" id="CHEBI:29985"/>
        <dbReference type="ChEBI" id="CHEBI:57805"/>
        <dbReference type="EC" id="2.6.1.11"/>
    </reaction>
</comment>
<comment type="similarity">
    <text evidence="4">Belongs to the class-III pyridoxal-phosphate-dependent aminotransferase family. ArgD subfamily.</text>
</comment>
<feature type="binding site" evidence="4">
    <location>
        <position position="281"/>
    </location>
    <ligand>
        <name>N(2)-acetyl-L-ornithine</name>
        <dbReference type="ChEBI" id="CHEBI:57805"/>
    </ligand>
</feature>
<comment type="cofactor">
    <cofactor evidence="4">
        <name>pyridoxal 5'-phosphate</name>
        <dbReference type="ChEBI" id="CHEBI:597326"/>
    </cofactor>
    <text evidence="4">Binds 1 pyridoxal phosphate per subunit.</text>
</comment>
<dbReference type="UniPathway" id="UPA00068">
    <property type="reaction ID" value="UER00109"/>
</dbReference>